<dbReference type="InterPro" id="IPR050863">
    <property type="entry name" value="CenT-Element_Derived"/>
</dbReference>
<evidence type="ECO:0000256" key="1">
    <source>
        <dbReference type="ARBA" id="ARBA00004123"/>
    </source>
</evidence>
<dbReference type="InterPro" id="IPR036388">
    <property type="entry name" value="WH-like_DNA-bd_sf"/>
</dbReference>
<dbReference type="SMART" id="SM00674">
    <property type="entry name" value="CENPB"/>
    <property type="match status" value="1"/>
</dbReference>
<sequence length="212" mass="24546">MVLKMSDKKRKWCFVSMDMKLDTLKRIDNGESVNKVASELNVGRSKVIGWKKTRTEIESWCSKRLCTESIVERKSMKTSEYEKVGEALFQWFRIQRDKGTPITGPILQKKALHFYNEFKGEGEPDFTASSGWLDRWKHRYGVKQLSICGEKLSANPNSESEFKVKFQAYIEEEGLSGEQIYNCDETGLSFRMLPTKRIAIKKEKDAAGYKKM</sequence>
<reference evidence="4" key="1">
    <citation type="submission" date="2015-11" db="EMBL/GenBank/DDBJ databases">
        <title>De novo transcriptome assembly of four potential Pierce s Disease insect vectors from Arizona vineyards.</title>
        <authorList>
            <person name="Tassone E.E."/>
        </authorList>
    </citation>
    <scope>NUCLEOTIDE SEQUENCE</scope>
</reference>
<dbReference type="Pfam" id="PF03221">
    <property type="entry name" value="HTH_Tnp_Tc5"/>
    <property type="match status" value="1"/>
</dbReference>
<dbReference type="SUPFAM" id="SSF46689">
    <property type="entry name" value="Homeodomain-like"/>
    <property type="match status" value="2"/>
</dbReference>
<evidence type="ECO:0000259" key="3">
    <source>
        <dbReference type="PROSITE" id="PS51253"/>
    </source>
</evidence>
<dbReference type="GO" id="GO:0003677">
    <property type="term" value="F:DNA binding"/>
    <property type="evidence" value="ECO:0007669"/>
    <property type="project" value="UniProtKB-KW"/>
</dbReference>
<dbReference type="Gene3D" id="1.10.10.60">
    <property type="entry name" value="Homeodomain-like"/>
    <property type="match status" value="1"/>
</dbReference>
<evidence type="ECO:0000313" key="4">
    <source>
        <dbReference type="EMBL" id="JAS64569.1"/>
    </source>
</evidence>
<dbReference type="AlphaFoldDB" id="A0A1B6GQ91"/>
<dbReference type="PROSITE" id="PS51253">
    <property type="entry name" value="HTH_CENPB"/>
    <property type="match status" value="1"/>
</dbReference>
<dbReference type="GO" id="GO:0005634">
    <property type="term" value="C:nucleus"/>
    <property type="evidence" value="ECO:0007669"/>
    <property type="project" value="UniProtKB-SubCell"/>
</dbReference>
<dbReference type="InterPro" id="IPR009057">
    <property type="entry name" value="Homeodomain-like_sf"/>
</dbReference>
<name>A0A1B6GQ91_9HEMI</name>
<dbReference type="InterPro" id="IPR006600">
    <property type="entry name" value="HTH_CenpB_DNA-bd_dom"/>
</dbReference>
<accession>A0A1B6GQ91</accession>
<proteinExistence type="predicted"/>
<keyword evidence="2" id="KW-0238">DNA-binding</keyword>
<gene>
    <name evidence="4" type="ORF">g.24097</name>
</gene>
<dbReference type="EMBL" id="GECZ01005200">
    <property type="protein sequence ID" value="JAS64569.1"/>
    <property type="molecule type" value="Transcribed_RNA"/>
</dbReference>
<dbReference type="PANTHER" id="PTHR19303:SF16">
    <property type="entry name" value="JERKY PROTEIN HOMOLOG-LIKE"/>
    <property type="match status" value="1"/>
</dbReference>
<organism evidence="4">
    <name type="scientific">Cuerna arida</name>
    <dbReference type="NCBI Taxonomy" id="1464854"/>
    <lineage>
        <taxon>Eukaryota</taxon>
        <taxon>Metazoa</taxon>
        <taxon>Ecdysozoa</taxon>
        <taxon>Arthropoda</taxon>
        <taxon>Hexapoda</taxon>
        <taxon>Insecta</taxon>
        <taxon>Pterygota</taxon>
        <taxon>Neoptera</taxon>
        <taxon>Paraneoptera</taxon>
        <taxon>Hemiptera</taxon>
        <taxon>Auchenorrhyncha</taxon>
        <taxon>Membracoidea</taxon>
        <taxon>Cicadellidae</taxon>
        <taxon>Cicadellinae</taxon>
        <taxon>Proconiini</taxon>
        <taxon>Cuerna</taxon>
    </lineage>
</organism>
<evidence type="ECO:0000256" key="2">
    <source>
        <dbReference type="ARBA" id="ARBA00023125"/>
    </source>
</evidence>
<dbReference type="PANTHER" id="PTHR19303">
    <property type="entry name" value="TRANSPOSON"/>
    <property type="match status" value="1"/>
</dbReference>
<feature type="domain" description="HTH CENPB-type" evidence="3">
    <location>
        <begin position="72"/>
        <end position="146"/>
    </location>
</feature>
<dbReference type="Gene3D" id="1.10.10.10">
    <property type="entry name" value="Winged helix-like DNA-binding domain superfamily/Winged helix DNA-binding domain"/>
    <property type="match status" value="1"/>
</dbReference>
<protein>
    <recommendedName>
        <fullName evidence="3">HTH CENPB-type domain-containing protein</fullName>
    </recommendedName>
</protein>
<comment type="subcellular location">
    <subcellularLocation>
        <location evidence="1">Nucleus</location>
    </subcellularLocation>
</comment>